<accession>A0A6M3KE67</accession>
<name>A0A6M3KE67_9ZZZZ</name>
<sequence length="101" mass="11975">MPHFAWEQYGIAGVVIGVLFFILWKMLIWVMEWTDKQSDQHLKERESWLVIMNGLRTSLELHNQSSIESRKQLSEAHGYQRAEHKEMMEVLGRINGYKDGR</sequence>
<dbReference type="AlphaFoldDB" id="A0A6M3KE67"/>
<feature type="transmembrane region" description="Helical" evidence="1">
    <location>
        <begin position="6"/>
        <end position="28"/>
    </location>
</feature>
<dbReference type="EMBL" id="MT142412">
    <property type="protein sequence ID" value="QJA80226.1"/>
    <property type="molecule type" value="Genomic_DNA"/>
</dbReference>
<evidence type="ECO:0000313" key="2">
    <source>
        <dbReference type="EMBL" id="QJA80226.1"/>
    </source>
</evidence>
<organism evidence="2">
    <name type="scientific">viral metagenome</name>
    <dbReference type="NCBI Taxonomy" id="1070528"/>
    <lineage>
        <taxon>unclassified sequences</taxon>
        <taxon>metagenomes</taxon>
        <taxon>organismal metagenomes</taxon>
    </lineage>
</organism>
<keyword evidence="1" id="KW-1133">Transmembrane helix</keyword>
<proteinExistence type="predicted"/>
<keyword evidence="1" id="KW-0812">Transmembrane</keyword>
<evidence type="ECO:0000256" key="1">
    <source>
        <dbReference type="SAM" id="Phobius"/>
    </source>
</evidence>
<gene>
    <name evidence="2" type="ORF">MM415A00760_0014</name>
</gene>
<protein>
    <submittedName>
        <fullName evidence="2">Uncharacterized protein</fullName>
    </submittedName>
</protein>
<keyword evidence="1" id="KW-0472">Membrane</keyword>
<reference evidence="2" key="1">
    <citation type="submission" date="2020-03" db="EMBL/GenBank/DDBJ databases">
        <title>The deep terrestrial virosphere.</title>
        <authorList>
            <person name="Holmfeldt K."/>
            <person name="Nilsson E."/>
            <person name="Simone D."/>
            <person name="Lopez-Fernandez M."/>
            <person name="Wu X."/>
            <person name="de Brujin I."/>
            <person name="Lundin D."/>
            <person name="Andersson A."/>
            <person name="Bertilsson S."/>
            <person name="Dopson M."/>
        </authorList>
    </citation>
    <scope>NUCLEOTIDE SEQUENCE</scope>
    <source>
        <strain evidence="2">MM415A00760</strain>
    </source>
</reference>